<dbReference type="Proteomes" id="UP000604046">
    <property type="component" value="Unassembled WGS sequence"/>
</dbReference>
<comment type="catalytic activity">
    <reaction evidence="1">
        <text>GDP-alpha-D-glucose + phosphate = alpha-D-glucose 1-phosphate + GDP + H(+)</text>
        <dbReference type="Rhea" id="RHEA:30387"/>
        <dbReference type="ChEBI" id="CHEBI:15378"/>
        <dbReference type="ChEBI" id="CHEBI:43474"/>
        <dbReference type="ChEBI" id="CHEBI:58189"/>
        <dbReference type="ChEBI" id="CHEBI:58601"/>
        <dbReference type="ChEBI" id="CHEBI:62230"/>
        <dbReference type="EC" id="2.7.7.78"/>
    </reaction>
</comment>
<keyword evidence="7" id="KW-0963">Cytoplasm</keyword>
<keyword evidence="8" id="KW-0344">Guanine-nucleotide releasing factor</keyword>
<dbReference type="PANTHER" id="PTHR20884">
    <property type="entry name" value="GDP-D-GLUCOSE PHOSPHORYLASE 1"/>
    <property type="match status" value="1"/>
</dbReference>
<keyword evidence="10" id="KW-0548">Nucleotidyltransferase</keyword>
<reference evidence="15" key="1">
    <citation type="submission" date="2021-02" db="EMBL/GenBank/DDBJ databases">
        <authorList>
            <person name="Dougan E. K."/>
            <person name="Rhodes N."/>
            <person name="Thang M."/>
            <person name="Chan C."/>
        </authorList>
    </citation>
    <scope>NUCLEOTIDE SEQUENCE</scope>
</reference>
<evidence type="ECO:0000256" key="12">
    <source>
        <dbReference type="ARBA" id="ARBA00022801"/>
    </source>
</evidence>
<evidence type="ECO:0000256" key="3">
    <source>
        <dbReference type="ARBA" id="ARBA00004496"/>
    </source>
</evidence>
<comment type="caution">
    <text evidence="15">The sequence shown here is derived from an EMBL/GenBank/DDBJ whole genome shotgun (WGS) entry which is preliminary data.</text>
</comment>
<dbReference type="Pfam" id="PF26217">
    <property type="entry name" value="GDPGP1_N"/>
    <property type="match status" value="1"/>
</dbReference>
<evidence type="ECO:0000256" key="11">
    <source>
        <dbReference type="ARBA" id="ARBA00022741"/>
    </source>
</evidence>
<dbReference type="InterPro" id="IPR058866">
    <property type="entry name" value="GDPGP1_N"/>
</dbReference>
<feature type="domain" description="GDPGP1-like C-terminal" evidence="13">
    <location>
        <begin position="221"/>
        <end position="363"/>
    </location>
</feature>
<protein>
    <recommendedName>
        <fullName evidence="6">GDP-D-glucose phosphorylase 1</fullName>
        <ecNumber evidence="5">2.7.7.78</ecNumber>
    </recommendedName>
</protein>
<dbReference type="GO" id="GO:0005737">
    <property type="term" value="C:cytoplasm"/>
    <property type="evidence" value="ECO:0007669"/>
    <property type="project" value="UniProtKB-SubCell"/>
</dbReference>
<organism evidence="15 16">
    <name type="scientific">Symbiodinium natans</name>
    <dbReference type="NCBI Taxonomy" id="878477"/>
    <lineage>
        <taxon>Eukaryota</taxon>
        <taxon>Sar</taxon>
        <taxon>Alveolata</taxon>
        <taxon>Dinophyceae</taxon>
        <taxon>Suessiales</taxon>
        <taxon>Symbiodiniaceae</taxon>
        <taxon>Symbiodinium</taxon>
    </lineage>
</organism>
<keyword evidence="12" id="KW-0378">Hydrolase</keyword>
<evidence type="ECO:0000256" key="7">
    <source>
        <dbReference type="ARBA" id="ARBA00022490"/>
    </source>
</evidence>
<sequence length="371" mass="40833">MVSNGFDCCASSRTEKAKESTFDKLLLDGFSRVASKGLLRSQTSSLTRRTVEGNLGLVLQHSPDHFANKRKSSGHKDVVMPVDPEVFNFNKVAKEEIVGVVEDAAGFAVTVIPCGSPLAIGHMLLVPRRDVVAPQVMTTEFLRCGLDLMARTIRKDFRLLFNSLLGLASVNHFHYHGMYLDYCGFASGSRQFPVERVERSTVGGGRTEGKVCVELLAESQWYCRGLVVTAGCKVGMAGEPPPGDIEALATFAGNIIGLLQSRNVPHNVMIAPYQGERKPRQNEDIFAEETWQPLAASPEVYIFPRKPEDECREDGGFNAAICEISGLITCHNEDSFQQFDEDKVSTIFKQDVSLAGDDFDDLICKVAWMVS</sequence>
<dbReference type="GO" id="GO:0016787">
    <property type="term" value="F:hydrolase activity"/>
    <property type="evidence" value="ECO:0007669"/>
    <property type="project" value="UniProtKB-KW"/>
</dbReference>
<evidence type="ECO:0000256" key="6">
    <source>
        <dbReference type="ARBA" id="ARBA00018857"/>
    </source>
</evidence>
<keyword evidence="9" id="KW-0808">Transferase</keyword>
<dbReference type="PANTHER" id="PTHR20884:SF8">
    <property type="entry name" value="GDP-D-GLUCOSE PHOSPHORYLASE 1"/>
    <property type="match status" value="1"/>
</dbReference>
<name>A0A812KDE0_9DINO</name>
<proteinExistence type="inferred from homology"/>
<dbReference type="AlphaFoldDB" id="A0A812KDE0"/>
<dbReference type="EC" id="2.7.7.78" evidence="5"/>
<evidence type="ECO:0000259" key="14">
    <source>
        <dbReference type="Pfam" id="PF26217"/>
    </source>
</evidence>
<evidence type="ECO:0000259" key="13">
    <source>
        <dbReference type="Pfam" id="PF26216"/>
    </source>
</evidence>
<dbReference type="GO" id="GO:0080048">
    <property type="term" value="F:GDP-D-glucose phosphorylase activity"/>
    <property type="evidence" value="ECO:0007669"/>
    <property type="project" value="UniProtKB-EC"/>
</dbReference>
<evidence type="ECO:0000256" key="2">
    <source>
        <dbReference type="ARBA" id="ARBA00003049"/>
    </source>
</evidence>
<dbReference type="GO" id="GO:0005085">
    <property type="term" value="F:guanyl-nucleotide exchange factor activity"/>
    <property type="evidence" value="ECO:0007669"/>
    <property type="project" value="UniProtKB-KW"/>
</dbReference>
<gene>
    <name evidence="15" type="primary">gdpgp1</name>
    <name evidence="15" type="ORF">SNAT2548_LOCUS8629</name>
</gene>
<evidence type="ECO:0000256" key="9">
    <source>
        <dbReference type="ARBA" id="ARBA00022679"/>
    </source>
</evidence>
<evidence type="ECO:0000256" key="5">
    <source>
        <dbReference type="ARBA" id="ARBA00012507"/>
    </source>
</evidence>
<evidence type="ECO:0000256" key="10">
    <source>
        <dbReference type="ARBA" id="ARBA00022695"/>
    </source>
</evidence>
<dbReference type="GO" id="GO:0000166">
    <property type="term" value="F:nucleotide binding"/>
    <property type="evidence" value="ECO:0007669"/>
    <property type="project" value="UniProtKB-KW"/>
</dbReference>
<comment type="similarity">
    <text evidence="4">Belongs to the GDPGP1 family.</text>
</comment>
<keyword evidence="11" id="KW-0547">Nucleotide-binding</keyword>
<evidence type="ECO:0000313" key="16">
    <source>
        <dbReference type="Proteomes" id="UP000604046"/>
    </source>
</evidence>
<evidence type="ECO:0000313" key="15">
    <source>
        <dbReference type="EMBL" id="CAE7224991.1"/>
    </source>
</evidence>
<keyword evidence="16" id="KW-1185">Reference proteome</keyword>
<dbReference type="EMBL" id="CAJNDS010000646">
    <property type="protein sequence ID" value="CAE7224991.1"/>
    <property type="molecule type" value="Genomic_DNA"/>
</dbReference>
<dbReference type="GO" id="GO:0006006">
    <property type="term" value="P:glucose metabolic process"/>
    <property type="evidence" value="ECO:0007669"/>
    <property type="project" value="TreeGrafter"/>
</dbReference>
<comment type="function">
    <text evidence="2">Specific and highly efficient GDP-D-glucose phosphorylase regulating the levels of GDP-D-glucose in cells.</text>
</comment>
<evidence type="ECO:0000256" key="4">
    <source>
        <dbReference type="ARBA" id="ARBA00006451"/>
    </source>
</evidence>
<dbReference type="InterPro" id="IPR026506">
    <property type="entry name" value="GDPGP"/>
</dbReference>
<accession>A0A812KDE0</accession>
<dbReference type="InterPro" id="IPR058865">
    <property type="entry name" value="GDPGP1_C"/>
</dbReference>
<evidence type="ECO:0000256" key="8">
    <source>
        <dbReference type="ARBA" id="ARBA00022658"/>
    </source>
</evidence>
<feature type="domain" description="GDPGP1-like N-terminal" evidence="14">
    <location>
        <begin position="22"/>
        <end position="178"/>
    </location>
</feature>
<evidence type="ECO:0000256" key="1">
    <source>
        <dbReference type="ARBA" id="ARBA00000063"/>
    </source>
</evidence>
<comment type="subcellular location">
    <subcellularLocation>
        <location evidence="3">Cytoplasm</location>
    </subcellularLocation>
</comment>
<dbReference type="Pfam" id="PF26216">
    <property type="entry name" value="GDPGP1_C"/>
    <property type="match status" value="1"/>
</dbReference>
<dbReference type="OrthoDB" id="417175at2759"/>